<gene>
    <name evidence="4" type="ORF">AACH00_02845</name>
</gene>
<comment type="caution">
    <text evidence="4">The sequence shown here is derived from an EMBL/GenBank/DDBJ whole genome shotgun (WGS) entry which is preliminary data.</text>
</comment>
<dbReference type="PROSITE" id="PS00101">
    <property type="entry name" value="HEXAPEP_TRANSFERASES"/>
    <property type="match status" value="1"/>
</dbReference>
<dbReference type="SUPFAM" id="SSF51161">
    <property type="entry name" value="Trimeric LpxA-like enzymes"/>
    <property type="match status" value="1"/>
</dbReference>
<evidence type="ECO:0000256" key="2">
    <source>
        <dbReference type="ARBA" id="ARBA00022737"/>
    </source>
</evidence>
<organism evidence="4 5">
    <name type="scientific">Ideonella margarita</name>
    <dbReference type="NCBI Taxonomy" id="2984191"/>
    <lineage>
        <taxon>Bacteria</taxon>
        <taxon>Pseudomonadati</taxon>
        <taxon>Pseudomonadota</taxon>
        <taxon>Betaproteobacteria</taxon>
        <taxon>Burkholderiales</taxon>
        <taxon>Sphaerotilaceae</taxon>
        <taxon>Ideonella</taxon>
    </lineage>
</organism>
<dbReference type="InterPro" id="IPR011004">
    <property type="entry name" value="Trimer_LpxA-like_sf"/>
</dbReference>
<dbReference type="Gene3D" id="2.160.10.10">
    <property type="entry name" value="Hexapeptide repeat proteins"/>
    <property type="match status" value="1"/>
</dbReference>
<reference evidence="4 5" key="1">
    <citation type="submission" date="2024-04" db="EMBL/GenBank/DDBJ databases">
        <title>Novel species of the genus Ideonella isolated from streams.</title>
        <authorList>
            <person name="Lu H."/>
        </authorList>
    </citation>
    <scope>NUCLEOTIDE SEQUENCE [LARGE SCALE GENOMIC DNA]</scope>
    <source>
        <strain evidence="4 5">LYT19W</strain>
    </source>
</reference>
<feature type="region of interest" description="Disordered" evidence="3">
    <location>
        <begin position="1"/>
        <end position="24"/>
    </location>
</feature>
<feature type="compositionally biased region" description="Low complexity" evidence="3">
    <location>
        <begin position="1"/>
        <end position="23"/>
    </location>
</feature>
<evidence type="ECO:0008006" key="6">
    <source>
        <dbReference type="Google" id="ProtNLM"/>
    </source>
</evidence>
<evidence type="ECO:0000313" key="5">
    <source>
        <dbReference type="Proteomes" id="UP001379945"/>
    </source>
</evidence>
<keyword evidence="2" id="KW-0677">Repeat</keyword>
<evidence type="ECO:0000256" key="1">
    <source>
        <dbReference type="ARBA" id="ARBA00022679"/>
    </source>
</evidence>
<sequence length="228" mass="24517">MTTSHPEASQPAAPPAAKTAASSLDRHYDERRWRDTRALIRTDLDRLCRHLQRPDSFSHRVYFSLLPGFQALLWHRISRWCLLNNWRWAARLIALFAMYLTRAELPPTSQIGHSALIAHSTGVYIFGKVGARMIIQGSGGFGGGFGPEDIGGGPGYSVSGDDVNLAFGARVLGPVRVGNGVKVGPGALVTFDVPDGALVMWARPRVILDGAGPVTPSARPEEPPSGAA</sequence>
<dbReference type="InterPro" id="IPR018357">
    <property type="entry name" value="Hexapep_transf_CS"/>
</dbReference>
<dbReference type="Proteomes" id="UP001379945">
    <property type="component" value="Unassembled WGS sequence"/>
</dbReference>
<dbReference type="RefSeq" id="WP_341397425.1">
    <property type="nucleotide sequence ID" value="NZ_JBBUTI010000001.1"/>
</dbReference>
<evidence type="ECO:0000256" key="3">
    <source>
        <dbReference type="SAM" id="MobiDB-lite"/>
    </source>
</evidence>
<keyword evidence="1" id="KW-0808">Transferase</keyword>
<proteinExistence type="predicted"/>
<dbReference type="PANTHER" id="PTHR42811">
    <property type="entry name" value="SERINE ACETYLTRANSFERASE"/>
    <property type="match status" value="1"/>
</dbReference>
<dbReference type="EMBL" id="JBBUTI010000001">
    <property type="protein sequence ID" value="MEK8045282.1"/>
    <property type="molecule type" value="Genomic_DNA"/>
</dbReference>
<protein>
    <recommendedName>
        <fullName evidence="6">Serine O-acetyltransferase</fullName>
    </recommendedName>
</protein>
<name>A0ABU9C0B7_9BURK</name>
<evidence type="ECO:0000313" key="4">
    <source>
        <dbReference type="EMBL" id="MEK8045282.1"/>
    </source>
</evidence>
<accession>A0ABU9C0B7</accession>
<keyword evidence="5" id="KW-1185">Reference proteome</keyword>